<keyword evidence="1" id="KW-0732">Signal</keyword>
<sequence length="147" mass="16224">MKRNLFYLLPLLLTLLAACAKNSGTSVIISAPVGTFNGQFRLLTKNSTGKYDTLKDSIILKMTNAYHFAVTADTTVKHAGSHGTFAFDGYYIQFNDSTFKSGVPRTKNHLVGVYQYIYDGTNFKMLRASSSTSPDTIGRYDLVKTAN</sequence>
<dbReference type="OrthoDB" id="794725at2"/>
<dbReference type="RefSeq" id="WP_147052714.1">
    <property type="nucleotide sequence ID" value="NZ_CP042437.1"/>
</dbReference>
<evidence type="ECO:0000313" key="3">
    <source>
        <dbReference type="Proteomes" id="UP000321362"/>
    </source>
</evidence>
<dbReference type="Proteomes" id="UP000321362">
    <property type="component" value="Chromosome"/>
</dbReference>
<dbReference type="PROSITE" id="PS51257">
    <property type="entry name" value="PROKAR_LIPOPROTEIN"/>
    <property type="match status" value="1"/>
</dbReference>
<evidence type="ECO:0008006" key="4">
    <source>
        <dbReference type="Google" id="ProtNLM"/>
    </source>
</evidence>
<organism evidence="2 3">
    <name type="scientific">Mucilaginibacter ginsenosidivorax</name>
    <dbReference type="NCBI Taxonomy" id="862126"/>
    <lineage>
        <taxon>Bacteria</taxon>
        <taxon>Pseudomonadati</taxon>
        <taxon>Bacteroidota</taxon>
        <taxon>Sphingobacteriia</taxon>
        <taxon>Sphingobacteriales</taxon>
        <taxon>Sphingobacteriaceae</taxon>
        <taxon>Mucilaginibacter</taxon>
    </lineage>
</organism>
<proteinExistence type="predicted"/>
<evidence type="ECO:0000313" key="2">
    <source>
        <dbReference type="EMBL" id="QEC75552.1"/>
    </source>
</evidence>
<name>A0A5B8VXA7_9SPHI</name>
<dbReference type="KEGG" id="mgk:FSB76_06170"/>
<evidence type="ECO:0000256" key="1">
    <source>
        <dbReference type="SAM" id="SignalP"/>
    </source>
</evidence>
<dbReference type="EMBL" id="CP042437">
    <property type="protein sequence ID" value="QEC75552.1"/>
    <property type="molecule type" value="Genomic_DNA"/>
</dbReference>
<reference evidence="2 3" key="1">
    <citation type="journal article" date="2013" name="J. Microbiol.">
        <title>Mucilaginibacter ginsenosidivorax sp. nov., with ginsenoside converting activity isolated from sediment.</title>
        <authorList>
            <person name="Kim J.K."/>
            <person name="Choi T.E."/>
            <person name="Liu Q.M."/>
            <person name="Park H.Y."/>
            <person name="Yi T.H."/>
            <person name="Yoon M.H."/>
            <person name="Kim S.C."/>
            <person name="Im W.T."/>
        </authorList>
    </citation>
    <scope>NUCLEOTIDE SEQUENCE [LARGE SCALE GENOMIC DNA]</scope>
    <source>
        <strain evidence="2 3">KHI28</strain>
    </source>
</reference>
<keyword evidence="3" id="KW-1185">Reference proteome</keyword>
<feature type="signal peptide" evidence="1">
    <location>
        <begin position="1"/>
        <end position="20"/>
    </location>
</feature>
<accession>A0A5B8VXA7</accession>
<protein>
    <recommendedName>
        <fullName evidence="4">Lipoprotein</fullName>
    </recommendedName>
</protein>
<feature type="chain" id="PRO_5022730153" description="Lipoprotein" evidence="1">
    <location>
        <begin position="21"/>
        <end position="147"/>
    </location>
</feature>
<dbReference type="AlphaFoldDB" id="A0A5B8VXA7"/>
<gene>
    <name evidence="2" type="ORF">FSB76_06170</name>
</gene>